<organism evidence="1 2">
    <name type="scientific">Acromyrmex insinuator</name>
    <dbReference type="NCBI Taxonomy" id="230686"/>
    <lineage>
        <taxon>Eukaryota</taxon>
        <taxon>Metazoa</taxon>
        <taxon>Ecdysozoa</taxon>
        <taxon>Arthropoda</taxon>
        <taxon>Hexapoda</taxon>
        <taxon>Insecta</taxon>
        <taxon>Pterygota</taxon>
        <taxon>Neoptera</taxon>
        <taxon>Endopterygota</taxon>
        <taxon>Hymenoptera</taxon>
        <taxon>Apocrita</taxon>
        <taxon>Aculeata</taxon>
        <taxon>Formicoidea</taxon>
        <taxon>Formicidae</taxon>
        <taxon>Myrmicinae</taxon>
        <taxon>Acromyrmex</taxon>
    </lineage>
</organism>
<feature type="non-terminal residue" evidence="1">
    <location>
        <position position="1"/>
    </location>
</feature>
<protein>
    <submittedName>
        <fullName evidence="1">GVQW3 protein</fullName>
    </submittedName>
</protein>
<evidence type="ECO:0000313" key="2">
    <source>
        <dbReference type="Proteomes" id="UP000667349"/>
    </source>
</evidence>
<accession>A0A836ESU8</accession>
<reference evidence="1" key="1">
    <citation type="submission" date="2020-02" db="EMBL/GenBank/DDBJ databases">
        <title>Relaxed selection underlies rapid genomic changes in the transitions from sociality to social parasitism in ants.</title>
        <authorList>
            <person name="Bi X."/>
        </authorList>
    </citation>
    <scope>NUCLEOTIDE SEQUENCE</scope>
    <source>
        <strain evidence="1">BGI-DK2013a</strain>
        <tissue evidence="1">Whole body</tissue>
    </source>
</reference>
<comment type="caution">
    <text evidence="1">The sequence shown here is derived from an EMBL/GenBank/DDBJ whole genome shotgun (WGS) entry which is preliminary data.</text>
</comment>
<dbReference type="EMBL" id="JAANHZ010000466">
    <property type="protein sequence ID" value="KAG5310846.1"/>
    <property type="molecule type" value="Genomic_DNA"/>
</dbReference>
<dbReference type="AlphaFoldDB" id="A0A836ESU8"/>
<evidence type="ECO:0000313" key="1">
    <source>
        <dbReference type="EMBL" id="KAG5310846.1"/>
    </source>
</evidence>
<sequence length="158" mass="18777">METHKMMKTAFRKDAPLRTVTFDWFKRFKEGWQSLDDDARSDRPPTVRNEKVVEAVRSLLTVLFEFCTNIKKWKEEEATEVFITKIKAYIVTDEIRMKIFQPSVCKSVACLLASYYVWDTKYSNAYKNTMEYIDHEVMGTIIKENPAIDKFIRDRIRP</sequence>
<keyword evidence="2" id="KW-1185">Reference proteome</keyword>
<feature type="non-terminal residue" evidence="1">
    <location>
        <position position="158"/>
    </location>
</feature>
<dbReference type="Proteomes" id="UP000667349">
    <property type="component" value="Unassembled WGS sequence"/>
</dbReference>
<gene>
    <name evidence="1" type="primary">Gvqw3_20</name>
    <name evidence="1" type="ORF">G6Z75_0004504</name>
</gene>
<proteinExistence type="predicted"/>
<name>A0A836ESU8_9HYME</name>